<gene>
    <name evidence="1" type="ORF">KIN_13140</name>
</gene>
<reference evidence="1 2" key="1">
    <citation type="submission" date="2019-12" db="EMBL/GenBank/DDBJ databases">
        <title>Litoreibacter badius sp. nov., a novel bacteriochlorophyll a-containing bacterium in the genus Litoreibacter.</title>
        <authorList>
            <person name="Kanamuro M."/>
            <person name="Takabe Y."/>
            <person name="Mori K."/>
            <person name="Takaichi S."/>
            <person name="Hanada S."/>
        </authorList>
    </citation>
    <scope>NUCLEOTIDE SEQUENCE [LARGE SCALE GENOMIC DNA]</scope>
    <source>
        <strain evidence="1 2">K6</strain>
    </source>
</reference>
<evidence type="ECO:0000313" key="1">
    <source>
        <dbReference type="EMBL" id="GFE64240.1"/>
    </source>
</evidence>
<dbReference type="AlphaFoldDB" id="A0A6N6JEJ1"/>
<organism evidence="1 2">
    <name type="scientific">Litoreibacter roseus</name>
    <dbReference type="NCBI Taxonomy" id="2601869"/>
    <lineage>
        <taxon>Bacteria</taxon>
        <taxon>Pseudomonadati</taxon>
        <taxon>Pseudomonadota</taxon>
        <taxon>Alphaproteobacteria</taxon>
        <taxon>Rhodobacterales</taxon>
        <taxon>Roseobacteraceae</taxon>
        <taxon>Litoreibacter</taxon>
    </lineage>
</organism>
<name>A0A6N6JEJ1_9RHOB</name>
<keyword evidence="2" id="KW-1185">Reference proteome</keyword>
<dbReference type="OrthoDB" id="178184at2"/>
<evidence type="ECO:0000313" key="2">
    <source>
        <dbReference type="Proteomes" id="UP000436822"/>
    </source>
</evidence>
<accession>A0A6N6JEJ1</accession>
<dbReference type="Proteomes" id="UP000436822">
    <property type="component" value="Unassembled WGS sequence"/>
</dbReference>
<dbReference type="SUPFAM" id="SSF55486">
    <property type="entry name" value="Metalloproteases ('zincins'), catalytic domain"/>
    <property type="match status" value="1"/>
</dbReference>
<sequence>MTEAPYLGTKRPRRLRVFAFDPTAGRDFKNRAARYVTISLPHDLDPDDRVAPKLGPSGEYLEVIDYDPASRVFYAPIDLNADAVQFDDGLPPSPENPKFHQQMVYAVAMNTIAVFEEALGRRLHWAPVSKKSEDGLWEEQFVQRLRIYPHALREANAFYNPDKKALLFGYFTADAESAGAPPGTTVFTCLSHDIVVHETVHAILDGLHPRFAENSGPDMRALHEAFADIIALFQLFSFPEVLEDQIAKTRGDLGKQSILGQLAQEFGLSVGRGHALRDFLGQMDRGEWTLRAPDKLALDGAEGPHARGAVLVAAVFRAFLTIYKTRVSDLFRIASNGSGILRSGEIDPDLKKRLAAEAAQCARRVMRICIRAMDYVPPVNVSFGDYFRAIITADRDLFPEDKQGYRDAFIEAFTAWGIVPAGMPILSEPALCWPDIQTADRDRQASRADAIRSVDLDEVSGHIGMLMSNPRLVLEELCRQMRDDAGLPFARKRQLKLLFRQTNDDLKQAARAMRTRLMALATQRKDTASTVDALSKTQMFQTNVLDIGATLPRCVQFHVMNHYKRLLWFLLTREESTPFAQLIGIEFDKTAPLTVLRSTYTDLPSLHVHAVRIATRMGQRGQLDQEYVIELIQSRHGFLDPADQAAADAGELPCDGSDFIYRAGTTFLIDTRTYKIRRLIRTPFTISDDRGVDRQRAHLRRIDQAHQTAFFGGHDAGSAQAFTDLHRHTQSAGDGTGWPA</sequence>
<protein>
    <recommendedName>
        <fullName evidence="3">Peptidase M4</fullName>
    </recommendedName>
</protein>
<dbReference type="CDD" id="cd09598">
    <property type="entry name" value="M4_like"/>
    <property type="match status" value="1"/>
</dbReference>
<dbReference type="RefSeq" id="WP_159805093.1">
    <property type="nucleotide sequence ID" value="NZ_BLJE01000001.1"/>
</dbReference>
<dbReference type="EMBL" id="BLJE01000001">
    <property type="protein sequence ID" value="GFE64240.1"/>
    <property type="molecule type" value="Genomic_DNA"/>
</dbReference>
<evidence type="ECO:0008006" key="3">
    <source>
        <dbReference type="Google" id="ProtNLM"/>
    </source>
</evidence>
<proteinExistence type="predicted"/>
<comment type="caution">
    <text evidence="1">The sequence shown here is derived from an EMBL/GenBank/DDBJ whole genome shotgun (WGS) entry which is preliminary data.</text>
</comment>